<dbReference type="GO" id="GO:0016020">
    <property type="term" value="C:membrane"/>
    <property type="evidence" value="ECO:0007669"/>
    <property type="project" value="InterPro"/>
</dbReference>
<proteinExistence type="predicted"/>
<dbReference type="Proteomes" id="UP000189462">
    <property type="component" value="Unassembled WGS sequence"/>
</dbReference>
<dbReference type="STRING" id="108003.B1C78_02170"/>
<sequence length="926" mass="103382">MRLRFSLQLIIGAVLIQIAMVSVLVWNTTREIQNSHAQLLVGSAQQQSVLMTSALVPGLAYRDPVVLQEVLGLVAGERDLQYVVVTDAAGHRLAWVGTPPDILHHGDAPVEVVPGRVSINRDIELEGQRLGALHVAYATTYADALTEALGRRNVTLGMVVLFLSVLAAVTFALMVTGRLRRLKEGAQAIRAGNLGYRIPAGTNDEVGDVAHSLNALAAELDQSHSSLERQNLQLNRSVDRLETLLQGAEAIIWEADPQTGEWRFMSGDTHAILGIPASRMYDAQSRERLIHPTDLPHLREAWRTATAHPRPVDYRFRHGSGEWIWLRDIVSAATDSDKRPVLRGLTLDVTVHRKAEAALKQSEARYREVLDHISEVIFRTDGEGRWTMLNPAWTELTGFTVEESLGRPVSEFVLSEDKPCLEAFCAPVIQGHIPFDREEVRIVTRDGGARWVSIYARSSLDEHQQVSATFGTLVDITERKAAEEEIRRLAFYDNLTSLPNRSLLHDRLNQAMATAHRNKGHGAVLFIDLDNFKDINDTLGHEVGDDLLRQVARRMLRTMRQTDTLARLGGDEFVVVLNDLHPDPLRAATQAEALGRKLIGLLQEPFRLDKRERHCTPSIGVTLFGQENTTVDELLRQADLAMYRAKAAGRNTLSFFAPEMHRAAEERAALEADFRKALRDRDFFLHYQPYVDDQGQVRGAEALLRWQHPERGRVSPMEFIPVAEQTGLITELGHWVLESVCRELAAWAKNPDCAQLDLAVNVSAYQFRHPDFVRELTTVLEQTGAPPGKLVLELTESLLLDDTKAVIERMNTVRELGVSFALDDFGTGYSSLSYLKRLPLSKLKIDQSFVRDLLLDPNDAAIAEMIISLSKTLGLEVIAEGVETREQLDFLSVRGCRCFQGYLFGHPVPLADLEDLILTGRTGTDD</sequence>
<dbReference type="SMART" id="SM00052">
    <property type="entry name" value="EAL"/>
    <property type="match status" value="1"/>
</dbReference>
<dbReference type="RefSeq" id="WP_077277488.1">
    <property type="nucleotide sequence ID" value="NZ_MVBK01000010.1"/>
</dbReference>
<dbReference type="InterPro" id="IPR043128">
    <property type="entry name" value="Rev_trsase/Diguanyl_cyclase"/>
</dbReference>
<dbReference type="PROSITE" id="PS50887">
    <property type="entry name" value="GGDEF"/>
    <property type="match status" value="1"/>
</dbReference>
<feature type="coiled-coil region" evidence="5">
    <location>
        <begin position="217"/>
        <end position="244"/>
    </location>
</feature>
<dbReference type="CDD" id="cd06225">
    <property type="entry name" value="HAMP"/>
    <property type="match status" value="1"/>
</dbReference>
<dbReference type="InterPro" id="IPR003660">
    <property type="entry name" value="HAMP_dom"/>
</dbReference>
<dbReference type="PROSITE" id="PS50883">
    <property type="entry name" value="EAL"/>
    <property type="match status" value="1"/>
</dbReference>
<evidence type="ECO:0000259" key="8">
    <source>
        <dbReference type="PROSITE" id="PS50113"/>
    </source>
</evidence>
<dbReference type="GO" id="GO:0071732">
    <property type="term" value="P:cellular response to nitric oxide"/>
    <property type="evidence" value="ECO:0007669"/>
    <property type="project" value="UniProtKB-ARBA"/>
</dbReference>
<keyword evidence="6" id="KW-0812">Transmembrane</keyword>
<accession>A0A1V3NTF0</accession>
<evidence type="ECO:0000259" key="7">
    <source>
        <dbReference type="PROSITE" id="PS50112"/>
    </source>
</evidence>
<gene>
    <name evidence="12" type="ORF">B1C78_02170</name>
</gene>
<dbReference type="PANTHER" id="PTHR44757:SF2">
    <property type="entry name" value="BIOFILM ARCHITECTURE MAINTENANCE PROTEIN MBAA"/>
    <property type="match status" value="1"/>
</dbReference>
<dbReference type="Pfam" id="PF00672">
    <property type="entry name" value="HAMP"/>
    <property type="match status" value="1"/>
</dbReference>
<keyword evidence="13" id="KW-1185">Reference proteome</keyword>
<dbReference type="EMBL" id="MVBK01000010">
    <property type="protein sequence ID" value="OOG28138.1"/>
    <property type="molecule type" value="Genomic_DNA"/>
</dbReference>
<dbReference type="InterPro" id="IPR013655">
    <property type="entry name" value="PAS_fold_3"/>
</dbReference>
<feature type="transmembrane region" description="Helical" evidence="6">
    <location>
        <begin position="6"/>
        <end position="26"/>
    </location>
</feature>
<feature type="domain" description="EAL" evidence="9">
    <location>
        <begin position="667"/>
        <end position="921"/>
    </location>
</feature>
<dbReference type="OrthoDB" id="8553030at2"/>
<comment type="caution">
    <text evidence="12">The sequence shown here is derived from an EMBL/GenBank/DDBJ whole genome shotgun (WGS) entry which is preliminary data.</text>
</comment>
<dbReference type="SUPFAM" id="SSF158472">
    <property type="entry name" value="HAMP domain-like"/>
    <property type="match status" value="1"/>
</dbReference>
<keyword evidence="6" id="KW-1133">Transmembrane helix</keyword>
<name>A0A1V3NTF0_9GAMM</name>
<comment type="catalytic activity">
    <reaction evidence="4">
        <text>3',3'-c-di-GMP + H2O = 5'-phosphoguanylyl(3'-&gt;5')guanosine + H(+)</text>
        <dbReference type="Rhea" id="RHEA:24902"/>
        <dbReference type="ChEBI" id="CHEBI:15377"/>
        <dbReference type="ChEBI" id="CHEBI:15378"/>
        <dbReference type="ChEBI" id="CHEBI:58754"/>
        <dbReference type="ChEBI" id="CHEBI:58805"/>
        <dbReference type="EC" id="3.1.4.52"/>
    </reaction>
    <physiologicalReaction direction="left-to-right" evidence="4">
        <dbReference type="Rhea" id="RHEA:24903"/>
    </physiologicalReaction>
</comment>
<keyword evidence="3" id="KW-0973">c-di-GMP</keyword>
<evidence type="ECO:0000256" key="4">
    <source>
        <dbReference type="ARBA" id="ARBA00051114"/>
    </source>
</evidence>
<dbReference type="SUPFAM" id="SSF55073">
    <property type="entry name" value="Nucleotide cyclase"/>
    <property type="match status" value="1"/>
</dbReference>
<dbReference type="SUPFAM" id="SSF141868">
    <property type="entry name" value="EAL domain-like"/>
    <property type="match status" value="1"/>
</dbReference>
<keyword evidence="6" id="KW-0472">Membrane</keyword>
<feature type="domain" description="PAC" evidence="8">
    <location>
        <begin position="310"/>
        <end position="361"/>
    </location>
</feature>
<evidence type="ECO:0000259" key="10">
    <source>
        <dbReference type="PROSITE" id="PS50885"/>
    </source>
</evidence>
<dbReference type="InterPro" id="IPR000700">
    <property type="entry name" value="PAS-assoc_C"/>
</dbReference>
<evidence type="ECO:0000256" key="2">
    <source>
        <dbReference type="ARBA" id="ARBA00012282"/>
    </source>
</evidence>
<dbReference type="InterPro" id="IPR029787">
    <property type="entry name" value="Nucleotide_cyclase"/>
</dbReference>
<evidence type="ECO:0000256" key="5">
    <source>
        <dbReference type="SAM" id="Coils"/>
    </source>
</evidence>
<feature type="domain" description="GGDEF" evidence="11">
    <location>
        <begin position="520"/>
        <end position="658"/>
    </location>
</feature>
<reference evidence="12 13" key="1">
    <citation type="submission" date="2017-02" db="EMBL/GenBank/DDBJ databases">
        <title>Genomic diversity within the haloalkaliphilic genus Thioalkalivibrio.</title>
        <authorList>
            <person name="Ahn A.-C."/>
            <person name="Meier-Kolthoff J."/>
            <person name="Overmars L."/>
            <person name="Richter M."/>
            <person name="Woyke T."/>
            <person name="Sorokin D.Y."/>
            <person name="Muyzer G."/>
        </authorList>
    </citation>
    <scope>NUCLEOTIDE SEQUENCE [LARGE SCALE GENOMIC DNA]</scope>
    <source>
        <strain evidence="12 13">ALJD</strain>
    </source>
</reference>
<evidence type="ECO:0000256" key="6">
    <source>
        <dbReference type="SAM" id="Phobius"/>
    </source>
</evidence>
<dbReference type="InterPro" id="IPR001633">
    <property type="entry name" value="EAL_dom"/>
</dbReference>
<keyword evidence="5" id="KW-0175">Coiled coil</keyword>
<dbReference type="SMART" id="SM00086">
    <property type="entry name" value="PAC"/>
    <property type="match status" value="2"/>
</dbReference>
<dbReference type="Gene3D" id="3.30.450.20">
    <property type="entry name" value="PAS domain"/>
    <property type="match status" value="2"/>
</dbReference>
<dbReference type="Pfam" id="PF08447">
    <property type="entry name" value="PAS_3"/>
    <property type="match status" value="1"/>
</dbReference>
<feature type="domain" description="PAS" evidence="7">
    <location>
        <begin position="362"/>
        <end position="432"/>
    </location>
</feature>
<dbReference type="Gene3D" id="3.20.20.450">
    <property type="entry name" value="EAL domain"/>
    <property type="match status" value="1"/>
</dbReference>
<dbReference type="Gene3D" id="3.30.70.270">
    <property type="match status" value="1"/>
</dbReference>
<evidence type="ECO:0000256" key="1">
    <source>
        <dbReference type="ARBA" id="ARBA00001946"/>
    </source>
</evidence>
<feature type="transmembrane region" description="Helical" evidence="6">
    <location>
        <begin position="154"/>
        <end position="175"/>
    </location>
</feature>
<evidence type="ECO:0000259" key="9">
    <source>
        <dbReference type="PROSITE" id="PS50883"/>
    </source>
</evidence>
<feature type="domain" description="PAC" evidence="8">
    <location>
        <begin position="436"/>
        <end position="488"/>
    </location>
</feature>
<dbReference type="Pfam" id="PF00990">
    <property type="entry name" value="GGDEF"/>
    <property type="match status" value="1"/>
</dbReference>
<dbReference type="InterPro" id="IPR000160">
    <property type="entry name" value="GGDEF_dom"/>
</dbReference>
<dbReference type="FunFam" id="3.30.70.270:FF:000001">
    <property type="entry name" value="Diguanylate cyclase domain protein"/>
    <property type="match status" value="1"/>
</dbReference>
<dbReference type="GO" id="GO:0071111">
    <property type="term" value="F:cyclic-guanylate-specific phosphodiesterase activity"/>
    <property type="evidence" value="ECO:0007669"/>
    <property type="project" value="UniProtKB-EC"/>
</dbReference>
<evidence type="ECO:0000259" key="11">
    <source>
        <dbReference type="PROSITE" id="PS50887"/>
    </source>
</evidence>
<comment type="cofactor">
    <cofactor evidence="1">
        <name>Mg(2+)</name>
        <dbReference type="ChEBI" id="CHEBI:18420"/>
    </cofactor>
</comment>
<dbReference type="CDD" id="cd01949">
    <property type="entry name" value="GGDEF"/>
    <property type="match status" value="1"/>
</dbReference>
<feature type="domain" description="HAMP" evidence="10">
    <location>
        <begin position="173"/>
        <end position="225"/>
    </location>
</feature>
<dbReference type="PROSITE" id="PS50112">
    <property type="entry name" value="PAS"/>
    <property type="match status" value="1"/>
</dbReference>
<dbReference type="InterPro" id="IPR035919">
    <property type="entry name" value="EAL_sf"/>
</dbReference>
<dbReference type="Pfam" id="PF00563">
    <property type="entry name" value="EAL"/>
    <property type="match status" value="1"/>
</dbReference>
<dbReference type="InterPro" id="IPR013656">
    <property type="entry name" value="PAS_4"/>
</dbReference>
<evidence type="ECO:0000313" key="12">
    <source>
        <dbReference type="EMBL" id="OOG28138.1"/>
    </source>
</evidence>
<dbReference type="FunFam" id="3.20.20.450:FF:000001">
    <property type="entry name" value="Cyclic di-GMP phosphodiesterase yahA"/>
    <property type="match status" value="1"/>
</dbReference>
<evidence type="ECO:0000256" key="3">
    <source>
        <dbReference type="ARBA" id="ARBA00022636"/>
    </source>
</evidence>
<dbReference type="CDD" id="cd01948">
    <property type="entry name" value="EAL"/>
    <property type="match status" value="1"/>
</dbReference>
<dbReference type="NCBIfam" id="TIGR00229">
    <property type="entry name" value="sensory_box"/>
    <property type="match status" value="2"/>
</dbReference>
<organism evidence="12 13">
    <name type="scientific">Thioalkalivibrio denitrificans</name>
    <dbReference type="NCBI Taxonomy" id="108003"/>
    <lineage>
        <taxon>Bacteria</taxon>
        <taxon>Pseudomonadati</taxon>
        <taxon>Pseudomonadota</taxon>
        <taxon>Gammaproteobacteria</taxon>
        <taxon>Chromatiales</taxon>
        <taxon>Ectothiorhodospiraceae</taxon>
        <taxon>Thioalkalivibrio</taxon>
    </lineage>
</organism>
<dbReference type="SUPFAM" id="SSF55785">
    <property type="entry name" value="PYP-like sensor domain (PAS domain)"/>
    <property type="match status" value="2"/>
</dbReference>
<dbReference type="CDD" id="cd00130">
    <property type="entry name" value="PAS"/>
    <property type="match status" value="2"/>
</dbReference>
<dbReference type="Gene3D" id="6.10.340.10">
    <property type="match status" value="1"/>
</dbReference>
<dbReference type="InterPro" id="IPR035965">
    <property type="entry name" value="PAS-like_dom_sf"/>
</dbReference>
<dbReference type="AlphaFoldDB" id="A0A1V3NTF0"/>
<dbReference type="InterPro" id="IPR001610">
    <property type="entry name" value="PAC"/>
</dbReference>
<dbReference type="InterPro" id="IPR052155">
    <property type="entry name" value="Biofilm_reg_signaling"/>
</dbReference>
<dbReference type="SMART" id="SM00267">
    <property type="entry name" value="GGDEF"/>
    <property type="match status" value="1"/>
</dbReference>
<dbReference type="PANTHER" id="PTHR44757">
    <property type="entry name" value="DIGUANYLATE CYCLASE DGCP"/>
    <property type="match status" value="1"/>
</dbReference>
<dbReference type="EC" id="3.1.4.52" evidence="2"/>
<dbReference type="PROSITE" id="PS50113">
    <property type="entry name" value="PAC"/>
    <property type="match status" value="2"/>
</dbReference>
<protein>
    <recommendedName>
        <fullName evidence="2">cyclic-guanylate-specific phosphodiesterase</fullName>
        <ecNumber evidence="2">3.1.4.52</ecNumber>
    </recommendedName>
</protein>
<dbReference type="InterPro" id="IPR000014">
    <property type="entry name" value="PAS"/>
</dbReference>
<dbReference type="NCBIfam" id="TIGR00254">
    <property type="entry name" value="GGDEF"/>
    <property type="match status" value="1"/>
</dbReference>
<dbReference type="Pfam" id="PF08448">
    <property type="entry name" value="PAS_4"/>
    <property type="match status" value="1"/>
</dbReference>
<dbReference type="SMART" id="SM00091">
    <property type="entry name" value="PAS"/>
    <property type="match status" value="2"/>
</dbReference>
<dbReference type="PROSITE" id="PS50885">
    <property type="entry name" value="HAMP"/>
    <property type="match status" value="1"/>
</dbReference>
<dbReference type="SMART" id="SM00304">
    <property type="entry name" value="HAMP"/>
    <property type="match status" value="1"/>
</dbReference>
<evidence type="ECO:0000313" key="13">
    <source>
        <dbReference type="Proteomes" id="UP000189462"/>
    </source>
</evidence>
<dbReference type="GO" id="GO:0007165">
    <property type="term" value="P:signal transduction"/>
    <property type="evidence" value="ECO:0007669"/>
    <property type="project" value="InterPro"/>
</dbReference>